<protein>
    <submittedName>
        <fullName evidence="2">Uncharacterized protein</fullName>
    </submittedName>
</protein>
<name>A0A8J3C3J6_9ACTN</name>
<evidence type="ECO:0000256" key="1">
    <source>
        <dbReference type="SAM" id="MobiDB-lite"/>
    </source>
</evidence>
<sequence>MTAHDTNQPDGPPSRTSTPADAPVPYTGRDRATVIIWRTAADSPGDTDAGTDAGTGDASTSPLTPRLAHHLVAIYSDVHSTVLDFDADIHLQHAAEATGRTYTTATDTTGPKPLAHPSPAAALILLRWPRPDTTDVNAGNLLSRCQQHLADDGSTIVVVTATQPGADTTSYHHHEQVLLAAVQTAGLRHLHDIVPIDAADGRDAFTYATGKRTARHASSDDTRHGTATTLMIFGHPRRRP</sequence>
<accession>A0A8J3C3J6</accession>
<dbReference type="RefSeq" id="WP_189082135.1">
    <property type="nucleotide sequence ID" value="NZ_BMMX01000039.1"/>
</dbReference>
<dbReference type="EMBL" id="BMMX01000039">
    <property type="protein sequence ID" value="GGL12551.1"/>
    <property type="molecule type" value="Genomic_DNA"/>
</dbReference>
<organism evidence="2 3">
    <name type="scientific">Mangrovihabitans endophyticus</name>
    <dbReference type="NCBI Taxonomy" id="1751298"/>
    <lineage>
        <taxon>Bacteria</taxon>
        <taxon>Bacillati</taxon>
        <taxon>Actinomycetota</taxon>
        <taxon>Actinomycetes</taxon>
        <taxon>Micromonosporales</taxon>
        <taxon>Micromonosporaceae</taxon>
        <taxon>Mangrovihabitans</taxon>
    </lineage>
</organism>
<comment type="caution">
    <text evidence="2">The sequence shown here is derived from an EMBL/GenBank/DDBJ whole genome shotgun (WGS) entry which is preliminary data.</text>
</comment>
<feature type="compositionally biased region" description="Polar residues" evidence="1">
    <location>
        <begin position="1"/>
        <end position="19"/>
    </location>
</feature>
<proteinExistence type="predicted"/>
<evidence type="ECO:0000313" key="2">
    <source>
        <dbReference type="EMBL" id="GGL12551.1"/>
    </source>
</evidence>
<feature type="compositionally biased region" description="Low complexity" evidence="1">
    <location>
        <begin position="39"/>
        <end position="61"/>
    </location>
</feature>
<dbReference type="Proteomes" id="UP000656042">
    <property type="component" value="Unassembled WGS sequence"/>
</dbReference>
<reference evidence="2" key="2">
    <citation type="submission" date="2020-09" db="EMBL/GenBank/DDBJ databases">
        <authorList>
            <person name="Sun Q."/>
            <person name="Zhou Y."/>
        </authorList>
    </citation>
    <scope>NUCLEOTIDE SEQUENCE</scope>
    <source>
        <strain evidence="2">CGMCC 4.7299</strain>
    </source>
</reference>
<keyword evidence="3" id="KW-1185">Reference proteome</keyword>
<gene>
    <name evidence="2" type="ORF">GCM10012284_54010</name>
</gene>
<feature type="region of interest" description="Disordered" evidence="1">
    <location>
        <begin position="1"/>
        <end position="62"/>
    </location>
</feature>
<dbReference type="AlphaFoldDB" id="A0A8J3C3J6"/>
<evidence type="ECO:0000313" key="3">
    <source>
        <dbReference type="Proteomes" id="UP000656042"/>
    </source>
</evidence>
<reference evidence="2" key="1">
    <citation type="journal article" date="2014" name="Int. J. Syst. Evol. Microbiol.">
        <title>Complete genome sequence of Corynebacterium casei LMG S-19264T (=DSM 44701T), isolated from a smear-ripened cheese.</title>
        <authorList>
            <consortium name="US DOE Joint Genome Institute (JGI-PGF)"/>
            <person name="Walter F."/>
            <person name="Albersmeier A."/>
            <person name="Kalinowski J."/>
            <person name="Ruckert C."/>
        </authorList>
    </citation>
    <scope>NUCLEOTIDE SEQUENCE</scope>
    <source>
        <strain evidence="2">CGMCC 4.7299</strain>
    </source>
</reference>